<evidence type="ECO:0008006" key="4">
    <source>
        <dbReference type="Google" id="ProtNLM"/>
    </source>
</evidence>
<sequence>MPGGTLDIAELKNEYPFLKEIWKLYKIDVDPKETDNSNQLFSICNEYSMYKSNPTDNLKNACRKLLKKFELLHANEISTSEHNEWCNNINNWIYHEINPRILNDDIINHILIKAQENFFSHMPNKRFCSYTTLNKTHKPEDLNKLRIFNDNTSTFKTILLDKSLDYYCSCRNFVNDCVNIYKTLQSKHCNTTINKDNRVTCEIVNNFNIYYGGYLYNTIGTQEKLPDLSSTTDININIEDCKSQTNVKGLDSTRGDESSASAVSTTQAETAGKTVPTAIGTIAGVSSVLALLYKFSPARTWMHSGLRGNGKMIHTNLYAGGERELLTDGPLIENLNSYNIGYEVA</sequence>
<evidence type="ECO:0000256" key="1">
    <source>
        <dbReference type="SAM" id="MobiDB-lite"/>
    </source>
</evidence>
<accession>A0A1G4HDU3</accession>
<name>A0A1G4HDU3_PLAVI</name>
<dbReference type="Proteomes" id="UP000305196">
    <property type="component" value="Chromosome 10"/>
</dbReference>
<dbReference type="EMBL" id="LT615265">
    <property type="protein sequence ID" value="SCO72992.1"/>
    <property type="molecule type" value="Genomic_DNA"/>
</dbReference>
<protein>
    <recommendedName>
        <fullName evidence="4">VIR protein</fullName>
    </recommendedName>
</protein>
<evidence type="ECO:0000313" key="2">
    <source>
        <dbReference type="EMBL" id="SCO72992.1"/>
    </source>
</evidence>
<evidence type="ECO:0000313" key="3">
    <source>
        <dbReference type="Proteomes" id="UP000305196"/>
    </source>
</evidence>
<dbReference type="VEuPathDB" id="PlasmoDB:PVPAM_000041500"/>
<organism evidence="2 3">
    <name type="scientific">Plasmodium vivax</name>
    <name type="common">malaria parasite P. vivax</name>
    <dbReference type="NCBI Taxonomy" id="5855"/>
    <lineage>
        <taxon>Eukaryota</taxon>
        <taxon>Sar</taxon>
        <taxon>Alveolata</taxon>
        <taxon>Apicomplexa</taxon>
        <taxon>Aconoidasida</taxon>
        <taxon>Haemosporida</taxon>
        <taxon>Plasmodiidae</taxon>
        <taxon>Plasmodium</taxon>
        <taxon>Plasmodium (Plasmodium)</taxon>
    </lineage>
</organism>
<feature type="compositionally biased region" description="Polar residues" evidence="1">
    <location>
        <begin position="258"/>
        <end position="267"/>
    </location>
</feature>
<dbReference type="VEuPathDB" id="PlasmoDB:PVW1_100015400"/>
<proteinExistence type="predicted"/>
<dbReference type="AlphaFoldDB" id="A0A1G4HDU3"/>
<dbReference type="VEuPathDB" id="PlasmoDB:PVP01_1001700"/>
<gene>
    <name evidence="2" type="ORF">PVC01_100006300</name>
</gene>
<feature type="region of interest" description="Disordered" evidence="1">
    <location>
        <begin position="247"/>
        <end position="267"/>
    </location>
</feature>
<reference evidence="2 3" key="1">
    <citation type="submission" date="2016-07" db="EMBL/GenBank/DDBJ databases">
        <authorList>
            <consortium name="Pathogen Informatics"/>
        </authorList>
    </citation>
    <scope>NUCLEOTIDE SEQUENCE [LARGE SCALE GENOMIC DNA]</scope>
</reference>